<dbReference type="PANTHER" id="PTHR32024">
    <property type="entry name" value="TRK SYSTEM POTASSIUM UPTAKE PROTEIN TRKG-RELATED"/>
    <property type="match status" value="1"/>
</dbReference>
<comment type="subcellular location">
    <subcellularLocation>
        <location evidence="1">Cell inner membrane</location>
        <topology evidence="1">Multi-pass membrane protein</topology>
    </subcellularLocation>
</comment>
<comment type="similarity">
    <text evidence="2">Belongs to the TrkH potassium transport family.</text>
</comment>
<feature type="transmembrane region" description="Helical" evidence="12">
    <location>
        <begin position="203"/>
        <end position="222"/>
    </location>
</feature>
<evidence type="ECO:0000256" key="4">
    <source>
        <dbReference type="ARBA" id="ARBA00022475"/>
    </source>
</evidence>
<keyword evidence="11 12" id="KW-0472">Membrane</keyword>
<dbReference type="RefSeq" id="WP_379751614.1">
    <property type="nucleotide sequence ID" value="NZ_JALLGW010000001.1"/>
</dbReference>
<keyword evidence="7 12" id="KW-0812">Transmembrane</keyword>
<dbReference type="PIRSF" id="PIRSF006247">
    <property type="entry name" value="TrkH"/>
    <property type="match status" value="1"/>
</dbReference>
<evidence type="ECO:0000256" key="6">
    <source>
        <dbReference type="ARBA" id="ARBA00022538"/>
    </source>
</evidence>
<evidence type="ECO:0000256" key="1">
    <source>
        <dbReference type="ARBA" id="ARBA00004429"/>
    </source>
</evidence>
<dbReference type="Pfam" id="PF02386">
    <property type="entry name" value="TrkH"/>
    <property type="match status" value="1"/>
</dbReference>
<feature type="transmembrane region" description="Helical" evidence="12">
    <location>
        <begin position="262"/>
        <end position="285"/>
    </location>
</feature>
<proteinExistence type="inferred from homology"/>
<evidence type="ECO:0000313" key="14">
    <source>
        <dbReference type="Proteomes" id="UP001596099"/>
    </source>
</evidence>
<keyword evidence="8" id="KW-0630">Potassium</keyword>
<dbReference type="GO" id="GO:0006813">
    <property type="term" value="P:potassium ion transport"/>
    <property type="evidence" value="ECO:0007669"/>
    <property type="project" value="UniProtKB-KW"/>
</dbReference>
<sequence>MGRARSVTVERNVLSRIRTNVDYHTSLGVLGSVLVYLSATTLLPLATAVYYGEDVLPFVVTGVVMLGLGYALTRLEPEPDLGHREGFLLVGLTWLVVPLVGTLPYLVAGQGTVAHPVNALFESMSGFTTTGSTVLADISFETHSRSVLLWRQLTQWLGGMGILVLMVAILPELSVGGAQVISEESPGLSIEKLTPRIEDTARALWSIYVAFTLLAIGVYYALQLVGLADNMTVYNAVAHGLTTLPTGGFSPEGRSVEAFSAAVQWAVILFMVVAGTNFALFWYALEGQPRHLVENVEFRSYLLAMGAVGALLAAMLYTGVGLAAVPTNVPGLTGDLEHSIRQAVFQTVAIVTTTGYASMDFNTWDESTQVVLLFAMFIGGSAGSAAGSVKVIRWYLVRKTISRELFTTVHPEAVRPIEHGGNVADDDTIRSIFVFVLLFVVLFALSTVLIYVDSFRVAGLELNALEATSAAIATLGNVGPGVGVVGPMNNFEPFSNASKLYMTFLMWIGRLEILSVLVILTPAYWRR</sequence>
<name>A0ABD5RQF9_9EURY</name>
<keyword evidence="14" id="KW-1185">Reference proteome</keyword>
<feature type="transmembrane region" description="Helical" evidence="12">
    <location>
        <begin position="87"/>
        <end position="107"/>
    </location>
</feature>
<gene>
    <name evidence="13" type="ORF">ACFPYI_14970</name>
</gene>
<dbReference type="PANTHER" id="PTHR32024:SF2">
    <property type="entry name" value="TRK SYSTEM POTASSIUM UPTAKE PROTEIN TRKG-RELATED"/>
    <property type="match status" value="1"/>
</dbReference>
<keyword evidence="9 12" id="KW-1133">Transmembrane helix</keyword>
<evidence type="ECO:0000256" key="5">
    <source>
        <dbReference type="ARBA" id="ARBA00022519"/>
    </source>
</evidence>
<evidence type="ECO:0000256" key="7">
    <source>
        <dbReference type="ARBA" id="ARBA00022692"/>
    </source>
</evidence>
<organism evidence="13 14">
    <name type="scientific">Halomarina salina</name>
    <dbReference type="NCBI Taxonomy" id="1872699"/>
    <lineage>
        <taxon>Archaea</taxon>
        <taxon>Methanobacteriati</taxon>
        <taxon>Methanobacteriota</taxon>
        <taxon>Stenosarchaea group</taxon>
        <taxon>Halobacteria</taxon>
        <taxon>Halobacteriales</taxon>
        <taxon>Natronomonadaceae</taxon>
        <taxon>Halomarina</taxon>
    </lineage>
</organism>
<evidence type="ECO:0000256" key="9">
    <source>
        <dbReference type="ARBA" id="ARBA00022989"/>
    </source>
</evidence>
<dbReference type="InterPro" id="IPR003445">
    <property type="entry name" value="Cat_transpt"/>
</dbReference>
<feature type="transmembrane region" description="Helical" evidence="12">
    <location>
        <begin position="21"/>
        <end position="43"/>
    </location>
</feature>
<reference evidence="13 14" key="1">
    <citation type="journal article" date="2019" name="Int. J. Syst. Evol. Microbiol.">
        <title>The Global Catalogue of Microorganisms (GCM) 10K type strain sequencing project: providing services to taxonomists for standard genome sequencing and annotation.</title>
        <authorList>
            <consortium name="The Broad Institute Genomics Platform"/>
            <consortium name="The Broad Institute Genome Sequencing Center for Infectious Disease"/>
            <person name="Wu L."/>
            <person name="Ma J."/>
        </authorList>
    </citation>
    <scope>NUCLEOTIDE SEQUENCE [LARGE SCALE GENOMIC DNA]</scope>
    <source>
        <strain evidence="13 14">CGMCC 1.12543</strain>
    </source>
</reference>
<keyword evidence="6" id="KW-0633">Potassium transport</keyword>
<evidence type="ECO:0000313" key="13">
    <source>
        <dbReference type="EMBL" id="MFC5972638.1"/>
    </source>
</evidence>
<dbReference type="EMBL" id="JBHSQH010000001">
    <property type="protein sequence ID" value="MFC5972638.1"/>
    <property type="molecule type" value="Genomic_DNA"/>
</dbReference>
<feature type="transmembrane region" description="Helical" evidence="12">
    <location>
        <begin position="301"/>
        <end position="325"/>
    </location>
</feature>
<protein>
    <submittedName>
        <fullName evidence="13">TrkH family potassium uptake protein</fullName>
    </submittedName>
</protein>
<dbReference type="AlphaFoldDB" id="A0ABD5RQF9"/>
<evidence type="ECO:0000256" key="11">
    <source>
        <dbReference type="ARBA" id="ARBA00023136"/>
    </source>
</evidence>
<evidence type="ECO:0000256" key="12">
    <source>
        <dbReference type="SAM" id="Phobius"/>
    </source>
</evidence>
<dbReference type="Proteomes" id="UP001596099">
    <property type="component" value="Unassembled WGS sequence"/>
</dbReference>
<feature type="transmembrane region" description="Helical" evidence="12">
    <location>
        <begin position="55"/>
        <end position="75"/>
    </location>
</feature>
<feature type="transmembrane region" description="Helical" evidence="12">
    <location>
        <begin position="370"/>
        <end position="396"/>
    </location>
</feature>
<dbReference type="GO" id="GO:0005886">
    <property type="term" value="C:plasma membrane"/>
    <property type="evidence" value="ECO:0007669"/>
    <property type="project" value="UniProtKB-SubCell"/>
</dbReference>
<accession>A0ABD5RQF9</accession>
<keyword evidence="5" id="KW-0997">Cell inner membrane</keyword>
<comment type="caution">
    <text evidence="13">The sequence shown here is derived from an EMBL/GenBank/DDBJ whole genome shotgun (WGS) entry which is preliminary data.</text>
</comment>
<evidence type="ECO:0000256" key="8">
    <source>
        <dbReference type="ARBA" id="ARBA00022958"/>
    </source>
</evidence>
<evidence type="ECO:0000256" key="10">
    <source>
        <dbReference type="ARBA" id="ARBA00023065"/>
    </source>
</evidence>
<dbReference type="InterPro" id="IPR004772">
    <property type="entry name" value="TrkH"/>
</dbReference>
<feature type="transmembrane region" description="Helical" evidence="12">
    <location>
        <begin position="504"/>
        <end position="525"/>
    </location>
</feature>
<feature type="transmembrane region" description="Helical" evidence="12">
    <location>
        <begin position="156"/>
        <end position="182"/>
    </location>
</feature>
<evidence type="ECO:0000256" key="3">
    <source>
        <dbReference type="ARBA" id="ARBA00022448"/>
    </source>
</evidence>
<keyword evidence="4" id="KW-1003">Cell membrane</keyword>
<keyword evidence="3" id="KW-0813">Transport</keyword>
<keyword evidence="10" id="KW-0406">Ion transport</keyword>
<evidence type="ECO:0000256" key="2">
    <source>
        <dbReference type="ARBA" id="ARBA00009137"/>
    </source>
</evidence>
<feature type="transmembrane region" description="Helical" evidence="12">
    <location>
        <begin position="432"/>
        <end position="452"/>
    </location>
</feature>